<dbReference type="AlphaFoldDB" id="A0A0R2A1B8"/>
<evidence type="ECO:0000313" key="2">
    <source>
        <dbReference type="Proteomes" id="UP000051733"/>
    </source>
</evidence>
<proteinExistence type="predicted"/>
<keyword evidence="2" id="KW-1185">Reference proteome</keyword>
<protein>
    <submittedName>
        <fullName evidence="1">Uncharacterized protein</fullName>
    </submittedName>
</protein>
<dbReference type="EMBL" id="AYYY01000057">
    <property type="protein sequence ID" value="KRM60958.1"/>
    <property type="molecule type" value="Genomic_DNA"/>
</dbReference>
<accession>A0A0R2A1B8</accession>
<dbReference type="PATRIC" id="fig|1423813.3.peg.134"/>
<gene>
    <name evidence="1" type="ORF">FC26_GL000127</name>
</gene>
<dbReference type="STRING" id="1423813.FC26_GL000127"/>
<dbReference type="RefSeq" id="WP_057779771.1">
    <property type="nucleotide sequence ID" value="NZ_AYYY01000057.1"/>
</dbReference>
<sequence>MAKNQQMGTNTSLYKPNEVNEKYHDGEETLFYSSLTKKTAKGVIKKRYEHACLIDFSDSKKLSSAIKDELNSKIIVSYQALKPLQ</sequence>
<name>A0A0R2A1B8_9LACO</name>
<evidence type="ECO:0000313" key="1">
    <source>
        <dbReference type="EMBL" id="KRM60958.1"/>
    </source>
</evidence>
<dbReference type="OrthoDB" id="2327589at2"/>
<dbReference type="Proteomes" id="UP000051733">
    <property type="component" value="Unassembled WGS sequence"/>
</dbReference>
<organism evidence="1 2">
    <name type="scientific">Paucilactobacillus vaccinostercus DSM 20634</name>
    <dbReference type="NCBI Taxonomy" id="1423813"/>
    <lineage>
        <taxon>Bacteria</taxon>
        <taxon>Bacillati</taxon>
        <taxon>Bacillota</taxon>
        <taxon>Bacilli</taxon>
        <taxon>Lactobacillales</taxon>
        <taxon>Lactobacillaceae</taxon>
        <taxon>Paucilactobacillus</taxon>
    </lineage>
</organism>
<reference evidence="1 2" key="1">
    <citation type="journal article" date="2015" name="Genome Announc.">
        <title>Expanding the biotechnology potential of lactobacilli through comparative genomics of 213 strains and associated genera.</title>
        <authorList>
            <person name="Sun Z."/>
            <person name="Harris H.M."/>
            <person name="McCann A."/>
            <person name="Guo C."/>
            <person name="Argimon S."/>
            <person name="Zhang W."/>
            <person name="Yang X."/>
            <person name="Jeffery I.B."/>
            <person name="Cooney J.C."/>
            <person name="Kagawa T.F."/>
            <person name="Liu W."/>
            <person name="Song Y."/>
            <person name="Salvetti E."/>
            <person name="Wrobel A."/>
            <person name="Rasinkangas P."/>
            <person name="Parkhill J."/>
            <person name="Rea M.C."/>
            <person name="O'Sullivan O."/>
            <person name="Ritari J."/>
            <person name="Douillard F.P."/>
            <person name="Paul Ross R."/>
            <person name="Yang R."/>
            <person name="Briner A.E."/>
            <person name="Felis G.E."/>
            <person name="de Vos W.M."/>
            <person name="Barrangou R."/>
            <person name="Klaenhammer T.R."/>
            <person name="Caufield P.W."/>
            <person name="Cui Y."/>
            <person name="Zhang H."/>
            <person name="O'Toole P.W."/>
        </authorList>
    </citation>
    <scope>NUCLEOTIDE SEQUENCE [LARGE SCALE GENOMIC DNA]</scope>
    <source>
        <strain evidence="1 2">DSM 20634</strain>
    </source>
</reference>
<comment type="caution">
    <text evidence="1">The sequence shown here is derived from an EMBL/GenBank/DDBJ whole genome shotgun (WGS) entry which is preliminary data.</text>
</comment>